<dbReference type="InterPro" id="IPR029151">
    <property type="entry name" value="Sensor-like_sf"/>
</dbReference>
<dbReference type="PROSITE" id="PS50109">
    <property type="entry name" value="HIS_KIN"/>
    <property type="match status" value="1"/>
</dbReference>
<dbReference type="PIRSF" id="PIRSF036431">
    <property type="entry name" value="STHK_DctB"/>
    <property type="match status" value="1"/>
</dbReference>
<feature type="domain" description="Histidine kinase" evidence="18">
    <location>
        <begin position="371"/>
        <end position="582"/>
    </location>
</feature>
<dbReference type="EMBL" id="QWEY01000003">
    <property type="protein sequence ID" value="RGP37643.1"/>
    <property type="molecule type" value="Genomic_DNA"/>
</dbReference>
<evidence type="ECO:0000256" key="16">
    <source>
        <dbReference type="ARBA" id="ARBA00073143"/>
    </source>
</evidence>
<dbReference type="CDD" id="cd00082">
    <property type="entry name" value="HisKA"/>
    <property type="match status" value="1"/>
</dbReference>
<dbReference type="EC" id="2.7.13.3" evidence="3"/>
<evidence type="ECO:0000256" key="9">
    <source>
        <dbReference type="ARBA" id="ARBA00022741"/>
    </source>
</evidence>
<evidence type="ECO:0000259" key="18">
    <source>
        <dbReference type="PROSITE" id="PS50109"/>
    </source>
</evidence>
<organism evidence="19 20">
    <name type="scientific">Pseudotabrizicola alkalilacus</name>
    <dbReference type="NCBI Taxonomy" id="2305252"/>
    <lineage>
        <taxon>Bacteria</taxon>
        <taxon>Pseudomonadati</taxon>
        <taxon>Pseudomonadota</taxon>
        <taxon>Alphaproteobacteria</taxon>
        <taxon>Rhodobacterales</taxon>
        <taxon>Paracoccaceae</taxon>
        <taxon>Pseudotabrizicola</taxon>
    </lineage>
</organism>
<evidence type="ECO:0000256" key="11">
    <source>
        <dbReference type="ARBA" id="ARBA00022840"/>
    </source>
</evidence>
<dbReference type="SMART" id="SM00388">
    <property type="entry name" value="HisKA"/>
    <property type="match status" value="1"/>
</dbReference>
<dbReference type="PRINTS" id="PR00344">
    <property type="entry name" value="BCTRLSENSOR"/>
</dbReference>
<feature type="transmembrane region" description="Helical" evidence="17">
    <location>
        <begin position="296"/>
        <end position="318"/>
    </location>
</feature>
<dbReference type="Gene3D" id="1.10.287.130">
    <property type="match status" value="1"/>
</dbReference>
<evidence type="ECO:0000256" key="10">
    <source>
        <dbReference type="ARBA" id="ARBA00022777"/>
    </source>
</evidence>
<evidence type="ECO:0000256" key="3">
    <source>
        <dbReference type="ARBA" id="ARBA00012438"/>
    </source>
</evidence>
<dbReference type="SUPFAM" id="SSF103190">
    <property type="entry name" value="Sensory domain-like"/>
    <property type="match status" value="1"/>
</dbReference>
<comment type="caution">
    <text evidence="19">The sequence shown here is derived from an EMBL/GenBank/DDBJ whole genome shotgun (WGS) entry which is preliminary data.</text>
</comment>
<evidence type="ECO:0000256" key="12">
    <source>
        <dbReference type="ARBA" id="ARBA00022989"/>
    </source>
</evidence>
<evidence type="ECO:0000313" key="19">
    <source>
        <dbReference type="EMBL" id="RGP37643.1"/>
    </source>
</evidence>
<keyword evidence="7" id="KW-0808">Transferase</keyword>
<keyword evidence="4" id="KW-1003">Cell membrane</keyword>
<dbReference type="GO" id="GO:0000155">
    <property type="term" value="F:phosphorelay sensor kinase activity"/>
    <property type="evidence" value="ECO:0007669"/>
    <property type="project" value="InterPro"/>
</dbReference>
<dbReference type="GO" id="GO:0005524">
    <property type="term" value="F:ATP binding"/>
    <property type="evidence" value="ECO:0007669"/>
    <property type="project" value="UniProtKB-KW"/>
</dbReference>
<evidence type="ECO:0000256" key="7">
    <source>
        <dbReference type="ARBA" id="ARBA00022679"/>
    </source>
</evidence>
<keyword evidence="5" id="KW-0997">Cell inner membrane</keyword>
<dbReference type="SUPFAM" id="SSF47384">
    <property type="entry name" value="Homodimeric domain of signal transducing histidine kinase"/>
    <property type="match status" value="1"/>
</dbReference>
<protein>
    <recommendedName>
        <fullName evidence="16">C4-dicarboxylate transport sensor protein DctB</fullName>
        <ecNumber evidence="3">2.7.13.3</ecNumber>
    </recommendedName>
</protein>
<name>A0A411Z3K2_9RHOB</name>
<dbReference type="Gene3D" id="3.30.450.20">
    <property type="entry name" value="PAS domain"/>
    <property type="match status" value="2"/>
</dbReference>
<evidence type="ECO:0000256" key="5">
    <source>
        <dbReference type="ARBA" id="ARBA00022519"/>
    </source>
</evidence>
<keyword evidence="10 19" id="KW-0418">Kinase</keyword>
<keyword evidence="9" id="KW-0547">Nucleotide-binding</keyword>
<evidence type="ECO:0000256" key="2">
    <source>
        <dbReference type="ARBA" id="ARBA00004429"/>
    </source>
</evidence>
<dbReference type="PANTHER" id="PTHR43065:SF46">
    <property type="entry name" value="C4-DICARBOXYLATE TRANSPORT SENSOR PROTEIN DCTB"/>
    <property type="match status" value="1"/>
</dbReference>
<comment type="subcellular location">
    <subcellularLocation>
        <location evidence="2">Cell inner membrane</location>
        <topology evidence="2">Multi-pass membrane protein</topology>
    </subcellularLocation>
</comment>
<evidence type="ECO:0000256" key="17">
    <source>
        <dbReference type="SAM" id="Phobius"/>
    </source>
</evidence>
<dbReference type="Gene3D" id="3.30.565.10">
    <property type="entry name" value="Histidine kinase-like ATPase, C-terminal domain"/>
    <property type="match status" value="1"/>
</dbReference>
<dbReference type="AlphaFoldDB" id="A0A411Z3K2"/>
<dbReference type="RefSeq" id="WP_118150635.1">
    <property type="nucleotide sequence ID" value="NZ_QWEY01000003.1"/>
</dbReference>
<sequence>MRKTTRTWLLLAATLAVLGCCLAGWLTWRQSLARSLDDTARRGDNVLQLATTALSGELDRFERLPPLIAEQTIVTRLAADPRNPALVIQANDYLRRIQRLLGATDIYLMDTDGLTIAASNFDTDTSFIGGNFAFRPYFYDALTGEAGQFYALGTTSGKRGYYFGAPVRVAGLTAGVLVFKVDLDAIEGTWAGGDYAVLVTDPEGVSFLSSRPDWRFAAMRPLTNAAQANIESTRRYAGTPIGLLQIIGEGRHRNSPVLRIAEVQGAREYLQRDMPMDRAGWVVHVLIDTAAARASALTLAFVAMLTFGVLAMVGAVVWQRRLRLDERLQVQAEARADLERRVEERTHELRQAQADLVQAGKMAALGQMSAALSHEFNQPLAAARTYADNAGVLMDRGRLVEARGNIDRILSLIDRLASISRHLRSFARAPGQKLSHVSVAEVVEAAVEIAALRIRAADATLTIDLDSDLPQVVAGPVRLQQVLVNILTNAADAVEGLPTRTIHLTAEAIGDDVLIRIADSGPGVPEGLATRIFDPFFSTKGVGKGLGLGLSISYNIVKDFGGDLSVTSGPGACFVLRLAAAMTAQQEAAE</sequence>
<dbReference type="SUPFAM" id="SSF55874">
    <property type="entry name" value="ATPase domain of HSP90 chaperone/DNA topoisomerase II/histidine kinase"/>
    <property type="match status" value="1"/>
</dbReference>
<dbReference type="InterPro" id="IPR036890">
    <property type="entry name" value="HATPase_C_sf"/>
</dbReference>
<dbReference type="InterPro" id="IPR003661">
    <property type="entry name" value="HisK_dim/P_dom"/>
</dbReference>
<dbReference type="OrthoDB" id="7568856at2"/>
<keyword evidence="6" id="KW-0597">Phosphoprotein</keyword>
<comment type="function">
    <text evidence="15">Member of the two-component regulatory system DctB/DctD involved in the transport of C4-dicarboxylates. DctB functions as a membrane-associated protein kinase that phosphorylates DctD in response to environmental signals.</text>
</comment>
<keyword evidence="14 17" id="KW-0472">Membrane</keyword>
<proteinExistence type="predicted"/>
<evidence type="ECO:0000256" key="4">
    <source>
        <dbReference type="ARBA" id="ARBA00022475"/>
    </source>
</evidence>
<dbReference type="Proteomes" id="UP000284547">
    <property type="component" value="Unassembled WGS sequence"/>
</dbReference>
<keyword evidence="13" id="KW-0902">Two-component regulatory system</keyword>
<dbReference type="InterPro" id="IPR017055">
    <property type="entry name" value="Sig_transdc_His_kinase_DctB"/>
</dbReference>
<evidence type="ECO:0000256" key="14">
    <source>
        <dbReference type="ARBA" id="ARBA00023136"/>
    </source>
</evidence>
<dbReference type="SMART" id="SM00387">
    <property type="entry name" value="HATPase_c"/>
    <property type="match status" value="1"/>
</dbReference>
<dbReference type="PANTHER" id="PTHR43065">
    <property type="entry name" value="SENSOR HISTIDINE KINASE"/>
    <property type="match status" value="1"/>
</dbReference>
<dbReference type="GO" id="GO:0005886">
    <property type="term" value="C:plasma membrane"/>
    <property type="evidence" value="ECO:0007669"/>
    <property type="project" value="UniProtKB-SubCell"/>
</dbReference>
<dbReference type="FunFam" id="3.30.450.20:FF:000127">
    <property type="entry name" value="C4-dicarboxylate transport sensor protein"/>
    <property type="match status" value="1"/>
</dbReference>
<evidence type="ECO:0000256" key="15">
    <source>
        <dbReference type="ARBA" id="ARBA00059004"/>
    </source>
</evidence>
<comment type="catalytic activity">
    <reaction evidence="1">
        <text>ATP + protein L-histidine = ADP + protein N-phospho-L-histidine.</text>
        <dbReference type="EC" id="2.7.13.3"/>
    </reaction>
</comment>
<evidence type="ECO:0000256" key="6">
    <source>
        <dbReference type="ARBA" id="ARBA00022553"/>
    </source>
</evidence>
<gene>
    <name evidence="19" type="ORF">D1012_06895</name>
</gene>
<keyword evidence="8 17" id="KW-0812">Transmembrane</keyword>
<evidence type="ECO:0000256" key="13">
    <source>
        <dbReference type="ARBA" id="ARBA00023012"/>
    </source>
</evidence>
<evidence type="ECO:0000256" key="1">
    <source>
        <dbReference type="ARBA" id="ARBA00000085"/>
    </source>
</evidence>
<evidence type="ECO:0000256" key="8">
    <source>
        <dbReference type="ARBA" id="ARBA00022692"/>
    </source>
</evidence>
<dbReference type="PROSITE" id="PS51257">
    <property type="entry name" value="PROKAR_LIPOPROTEIN"/>
    <property type="match status" value="1"/>
</dbReference>
<dbReference type="InterPro" id="IPR004358">
    <property type="entry name" value="Sig_transdc_His_kin-like_C"/>
</dbReference>
<dbReference type="InterPro" id="IPR003594">
    <property type="entry name" value="HATPase_dom"/>
</dbReference>
<dbReference type="Pfam" id="PF00512">
    <property type="entry name" value="HisKA"/>
    <property type="match status" value="1"/>
</dbReference>
<dbReference type="InterPro" id="IPR005467">
    <property type="entry name" value="His_kinase_dom"/>
</dbReference>
<accession>A0A411Z3K2</accession>
<reference evidence="19 20" key="1">
    <citation type="submission" date="2018-08" db="EMBL/GenBank/DDBJ databases">
        <title>Flavobacterium tibetense sp. nov., isolated from a wetland YonghuCo on Tibetan Plateau.</title>
        <authorList>
            <person name="Phurbu D."/>
            <person name="Lu H."/>
            <person name="Xing P."/>
        </authorList>
    </citation>
    <scope>NUCLEOTIDE SEQUENCE [LARGE SCALE GENOMIC DNA]</scope>
    <source>
        <strain evidence="19 20">DJC</strain>
    </source>
</reference>
<evidence type="ECO:0000313" key="20">
    <source>
        <dbReference type="Proteomes" id="UP000284547"/>
    </source>
</evidence>
<dbReference type="Pfam" id="PF02518">
    <property type="entry name" value="HATPase_c"/>
    <property type="match status" value="1"/>
</dbReference>
<dbReference type="FunFam" id="1.10.287.130:FF:000049">
    <property type="entry name" value="C4-dicarboxylate transport sensor protein DctB"/>
    <property type="match status" value="1"/>
</dbReference>
<keyword evidence="12 17" id="KW-1133">Transmembrane helix</keyword>
<keyword evidence="11" id="KW-0067">ATP-binding</keyword>
<keyword evidence="20" id="KW-1185">Reference proteome</keyword>
<dbReference type="InterPro" id="IPR036097">
    <property type="entry name" value="HisK_dim/P_sf"/>
</dbReference>